<evidence type="ECO:0000313" key="2">
    <source>
        <dbReference type="EMBL" id="GJE88436.1"/>
    </source>
</evidence>
<organism evidence="2 3">
    <name type="scientific">Phanerochaete sordida</name>
    <dbReference type="NCBI Taxonomy" id="48140"/>
    <lineage>
        <taxon>Eukaryota</taxon>
        <taxon>Fungi</taxon>
        <taxon>Dikarya</taxon>
        <taxon>Basidiomycota</taxon>
        <taxon>Agaricomycotina</taxon>
        <taxon>Agaricomycetes</taxon>
        <taxon>Polyporales</taxon>
        <taxon>Phanerochaetaceae</taxon>
        <taxon>Phanerochaete</taxon>
    </lineage>
</organism>
<sequence>MIQINRIERESRLKRASGLNTPNKSKKKRGLGTVPRPPSVEIIWTDSALKQLDVLQDEPRYNGDKKSWHERLVTSFTQTNVPDATRVTIQKPAQTGRFQVKGDEPEHITVRFESKSRAFVSQHVYTGRR</sequence>
<dbReference type="AlphaFoldDB" id="A0A9P3LAI3"/>
<comment type="caution">
    <text evidence="2">The sequence shown here is derived from an EMBL/GenBank/DDBJ whole genome shotgun (WGS) entry which is preliminary data.</text>
</comment>
<feature type="region of interest" description="Disordered" evidence="1">
    <location>
        <begin position="10"/>
        <end position="36"/>
    </location>
</feature>
<protein>
    <submittedName>
        <fullName evidence="2">Uncharacterized protein</fullName>
    </submittedName>
</protein>
<evidence type="ECO:0000313" key="3">
    <source>
        <dbReference type="Proteomes" id="UP000703269"/>
    </source>
</evidence>
<dbReference type="OrthoDB" id="3022201at2759"/>
<dbReference type="Proteomes" id="UP000703269">
    <property type="component" value="Unassembled WGS sequence"/>
</dbReference>
<name>A0A9P3LAI3_9APHY</name>
<gene>
    <name evidence="2" type="ORF">PsYK624_045190</name>
</gene>
<dbReference type="EMBL" id="BPQB01000009">
    <property type="protein sequence ID" value="GJE88436.1"/>
    <property type="molecule type" value="Genomic_DNA"/>
</dbReference>
<accession>A0A9P3LAI3</accession>
<keyword evidence="3" id="KW-1185">Reference proteome</keyword>
<evidence type="ECO:0000256" key="1">
    <source>
        <dbReference type="SAM" id="MobiDB-lite"/>
    </source>
</evidence>
<reference evidence="2 3" key="1">
    <citation type="submission" date="2021-08" db="EMBL/GenBank/DDBJ databases">
        <title>Draft Genome Sequence of Phanerochaete sordida strain YK-624.</title>
        <authorList>
            <person name="Mori T."/>
            <person name="Dohra H."/>
            <person name="Suzuki T."/>
            <person name="Kawagishi H."/>
            <person name="Hirai H."/>
        </authorList>
    </citation>
    <scope>NUCLEOTIDE SEQUENCE [LARGE SCALE GENOMIC DNA]</scope>
    <source>
        <strain evidence="2 3">YK-624</strain>
    </source>
</reference>
<proteinExistence type="predicted"/>